<dbReference type="Proteomes" id="UP000035035">
    <property type="component" value="Unassembled WGS sequence"/>
</dbReference>
<keyword evidence="2" id="KW-0472">Membrane</keyword>
<proteinExistence type="predicted"/>
<comment type="caution">
    <text evidence="3">The sequence shown here is derived from an EMBL/GenBank/DDBJ whole genome shotgun (WGS) entry which is preliminary data.</text>
</comment>
<evidence type="ECO:0000256" key="2">
    <source>
        <dbReference type="SAM" id="Phobius"/>
    </source>
</evidence>
<keyword evidence="2" id="KW-0812">Transmembrane</keyword>
<reference evidence="3 4" key="1">
    <citation type="journal article" date="2014" name="Genome Announc.">
        <title>Draft Genome Sequence of Gordonia alkanivorans Strain CGMCC6845, a Halotolerant Hydrocarbon-Degrading Bacterium.</title>
        <authorList>
            <person name="Wang X."/>
            <person name="Jin D."/>
            <person name="Zhou L."/>
            <person name="Wu L."/>
            <person name="An W."/>
            <person name="Zhao L."/>
        </authorList>
    </citation>
    <scope>NUCLEOTIDE SEQUENCE [LARGE SCALE GENOMIC DNA]</scope>
    <source>
        <strain evidence="3 4">CGMCC 6845</strain>
    </source>
</reference>
<evidence type="ECO:0000313" key="3">
    <source>
        <dbReference type="EMBL" id="ETA08281.1"/>
    </source>
</evidence>
<sequence>MITAAPEMMVHHLATHPLILALPAVIPAFILVGVIVAIAIHDRRRGDDEDAPDSDEPTHSDADTGSTVPPTRNEADDPDREADV</sequence>
<name>W9DLG5_9ACTN</name>
<gene>
    <name evidence="3" type="ORF">V525_04215</name>
</gene>
<evidence type="ECO:0000256" key="1">
    <source>
        <dbReference type="SAM" id="MobiDB-lite"/>
    </source>
</evidence>
<protein>
    <submittedName>
        <fullName evidence="3">Uncharacterized protein</fullName>
    </submittedName>
</protein>
<keyword evidence="2" id="KW-1133">Transmembrane helix</keyword>
<dbReference type="PATRIC" id="fig|1423140.3.peg.855"/>
<feature type="transmembrane region" description="Helical" evidence="2">
    <location>
        <begin position="18"/>
        <end position="40"/>
    </location>
</feature>
<dbReference type="RefSeq" id="WP_035753952.1">
    <property type="nucleotide sequence ID" value="NZ_KI629803.1"/>
</dbReference>
<dbReference type="HOGENOM" id="CLU_2522861_0_0_11"/>
<keyword evidence="4" id="KW-1185">Reference proteome</keyword>
<dbReference type="AlphaFoldDB" id="W9DLG5"/>
<organism evidence="3 4">
    <name type="scientific">Gordonia alkanivorans CGMCC 6845</name>
    <dbReference type="NCBI Taxonomy" id="1423140"/>
    <lineage>
        <taxon>Bacteria</taxon>
        <taxon>Bacillati</taxon>
        <taxon>Actinomycetota</taxon>
        <taxon>Actinomycetes</taxon>
        <taxon>Mycobacteriales</taxon>
        <taxon>Gordoniaceae</taxon>
        <taxon>Gordonia</taxon>
    </lineage>
</organism>
<accession>W9DLG5</accession>
<dbReference type="EMBL" id="AYXO01000003">
    <property type="protein sequence ID" value="ETA08281.1"/>
    <property type="molecule type" value="Genomic_DNA"/>
</dbReference>
<evidence type="ECO:0000313" key="4">
    <source>
        <dbReference type="Proteomes" id="UP000035035"/>
    </source>
</evidence>
<feature type="region of interest" description="Disordered" evidence="1">
    <location>
        <begin position="43"/>
        <end position="84"/>
    </location>
</feature>